<proteinExistence type="predicted"/>
<evidence type="ECO:0000313" key="3">
    <source>
        <dbReference type="Proteomes" id="UP000054481"/>
    </source>
</evidence>
<dbReference type="AlphaFoldDB" id="A0A0F7ZNU8"/>
<accession>A0A0F7ZNU8</accession>
<keyword evidence="1" id="KW-0732">Signal</keyword>
<organism evidence="2 3">
    <name type="scientific">Hirsutella minnesotensis 3608</name>
    <dbReference type="NCBI Taxonomy" id="1043627"/>
    <lineage>
        <taxon>Eukaryota</taxon>
        <taxon>Fungi</taxon>
        <taxon>Dikarya</taxon>
        <taxon>Ascomycota</taxon>
        <taxon>Pezizomycotina</taxon>
        <taxon>Sordariomycetes</taxon>
        <taxon>Hypocreomycetidae</taxon>
        <taxon>Hypocreales</taxon>
        <taxon>Ophiocordycipitaceae</taxon>
        <taxon>Hirsutella</taxon>
    </lineage>
</organism>
<feature type="chain" id="PRO_5002525870" evidence="1">
    <location>
        <begin position="20"/>
        <end position="78"/>
    </location>
</feature>
<protein>
    <submittedName>
        <fullName evidence="2">Uncharacterized protein</fullName>
    </submittedName>
</protein>
<sequence length="78" mass="8327">MKSTTAILILFAGLGLATPQHNIFQREDKPGCKGFFEKCNTRFDCCGWKDCHPVTGLCLLGASPGSPQPAPSKDSKSA</sequence>
<reference evidence="2 3" key="1">
    <citation type="journal article" date="2014" name="Genome Biol. Evol.">
        <title>Comparative genomics and transcriptomics analyses reveal divergent lifestyle features of nematode endoparasitic fungus Hirsutella minnesotensis.</title>
        <authorList>
            <person name="Lai Y."/>
            <person name="Liu K."/>
            <person name="Zhang X."/>
            <person name="Zhang X."/>
            <person name="Li K."/>
            <person name="Wang N."/>
            <person name="Shu C."/>
            <person name="Wu Y."/>
            <person name="Wang C."/>
            <person name="Bushley K.E."/>
            <person name="Xiang M."/>
            <person name="Liu X."/>
        </authorList>
    </citation>
    <scope>NUCLEOTIDE SEQUENCE [LARGE SCALE GENOMIC DNA]</scope>
    <source>
        <strain evidence="2 3">3608</strain>
    </source>
</reference>
<name>A0A0F7ZNU8_9HYPO</name>
<dbReference type="EMBL" id="KQ030526">
    <property type="protein sequence ID" value="KJZ74375.1"/>
    <property type="molecule type" value="Genomic_DNA"/>
</dbReference>
<keyword evidence="3" id="KW-1185">Reference proteome</keyword>
<gene>
    <name evidence="2" type="ORF">HIM_06185</name>
</gene>
<evidence type="ECO:0000313" key="2">
    <source>
        <dbReference type="EMBL" id="KJZ74375.1"/>
    </source>
</evidence>
<feature type="signal peptide" evidence="1">
    <location>
        <begin position="1"/>
        <end position="19"/>
    </location>
</feature>
<evidence type="ECO:0000256" key="1">
    <source>
        <dbReference type="SAM" id="SignalP"/>
    </source>
</evidence>
<dbReference type="Proteomes" id="UP000054481">
    <property type="component" value="Unassembled WGS sequence"/>
</dbReference>